<keyword evidence="11" id="KW-1185">Reference proteome</keyword>
<comment type="function">
    <text evidence="7">SbcCD cleaves DNA hairpin structures. These structures can inhibit DNA replication and are intermediates in certain DNA recombination reactions. The complex acts as a 3'-&gt;5' double strand exonuclease that can open hairpins. It also has a 5' single-strand endonuclease activity.</text>
</comment>
<dbReference type="InterPro" id="IPR050535">
    <property type="entry name" value="DNA_Repair-Maintenance_Comp"/>
</dbReference>
<keyword evidence="7" id="KW-0233">DNA recombination</keyword>
<dbReference type="PATRIC" id="fig|1121326.3.peg.3625"/>
<evidence type="ECO:0000256" key="5">
    <source>
        <dbReference type="ARBA" id="ARBA00022801"/>
    </source>
</evidence>
<dbReference type="EMBL" id="LWAE01000004">
    <property type="protein sequence ID" value="KZL90681.1"/>
    <property type="molecule type" value="Genomic_DNA"/>
</dbReference>
<evidence type="ECO:0000313" key="10">
    <source>
        <dbReference type="EMBL" id="KZL90681.1"/>
    </source>
</evidence>
<keyword evidence="7" id="KW-0255">Endonuclease</keyword>
<evidence type="ECO:0000256" key="7">
    <source>
        <dbReference type="RuleBase" id="RU363069"/>
    </source>
</evidence>
<organism evidence="10 11">
    <name type="scientific">Clostridium magnum DSM 2767</name>
    <dbReference type="NCBI Taxonomy" id="1121326"/>
    <lineage>
        <taxon>Bacteria</taxon>
        <taxon>Bacillati</taxon>
        <taxon>Bacillota</taxon>
        <taxon>Clostridia</taxon>
        <taxon>Eubacteriales</taxon>
        <taxon>Clostridiaceae</taxon>
        <taxon>Clostridium</taxon>
    </lineage>
</organism>
<dbReference type="InterPro" id="IPR026843">
    <property type="entry name" value="SbcD_C"/>
</dbReference>
<evidence type="ECO:0000256" key="6">
    <source>
        <dbReference type="ARBA" id="ARBA00022839"/>
    </source>
</evidence>
<dbReference type="GO" id="GO:0008408">
    <property type="term" value="F:3'-5' exonuclease activity"/>
    <property type="evidence" value="ECO:0007669"/>
    <property type="project" value="InterPro"/>
</dbReference>
<keyword evidence="7" id="KW-0235">DNA replication</keyword>
<dbReference type="GO" id="GO:0004519">
    <property type="term" value="F:endonuclease activity"/>
    <property type="evidence" value="ECO:0007669"/>
    <property type="project" value="UniProtKB-KW"/>
</dbReference>
<dbReference type="NCBIfam" id="TIGR00619">
    <property type="entry name" value="sbcd"/>
    <property type="match status" value="1"/>
</dbReference>
<comment type="caution">
    <text evidence="10">The sequence shown here is derived from an EMBL/GenBank/DDBJ whole genome shotgun (WGS) entry which is preliminary data.</text>
</comment>
<dbReference type="PANTHER" id="PTHR30337">
    <property type="entry name" value="COMPONENT OF ATP-DEPENDENT DSDNA EXONUCLEASE"/>
    <property type="match status" value="1"/>
</dbReference>
<dbReference type="STRING" id="1121326.CLMAG_35810"/>
<evidence type="ECO:0000256" key="4">
    <source>
        <dbReference type="ARBA" id="ARBA00022722"/>
    </source>
</evidence>
<feature type="domain" description="Nuclease SbcCD subunit D C-terminal" evidence="9">
    <location>
        <begin position="306"/>
        <end position="395"/>
    </location>
</feature>
<dbReference type="InterPro" id="IPR029052">
    <property type="entry name" value="Metallo-depent_PP-like"/>
</dbReference>
<dbReference type="CDD" id="cd00840">
    <property type="entry name" value="MPP_Mre11_N"/>
    <property type="match status" value="1"/>
</dbReference>
<dbReference type="InterPro" id="IPR004843">
    <property type="entry name" value="Calcineurin-like_PHP"/>
</dbReference>
<gene>
    <name evidence="7 10" type="primary">sbcD</name>
    <name evidence="10" type="ORF">CLMAG_35810</name>
</gene>
<feature type="domain" description="Calcineurin-like phosphoesterase" evidence="8">
    <location>
        <begin position="1"/>
        <end position="180"/>
    </location>
</feature>
<dbReference type="GO" id="GO:0006310">
    <property type="term" value="P:DNA recombination"/>
    <property type="evidence" value="ECO:0007669"/>
    <property type="project" value="UniProtKB-KW"/>
</dbReference>
<keyword evidence="6 7" id="KW-0269">Exonuclease</keyword>
<protein>
    <recommendedName>
        <fullName evidence="3 7">Nuclease SbcCD subunit D</fullName>
    </recommendedName>
</protein>
<dbReference type="PANTHER" id="PTHR30337:SF0">
    <property type="entry name" value="NUCLEASE SBCCD SUBUNIT D"/>
    <property type="match status" value="1"/>
</dbReference>
<dbReference type="AlphaFoldDB" id="A0A162S291"/>
<keyword evidence="4 7" id="KW-0540">Nuclease</keyword>
<keyword evidence="5 7" id="KW-0378">Hydrolase</keyword>
<evidence type="ECO:0000259" key="8">
    <source>
        <dbReference type="Pfam" id="PF00149"/>
    </source>
</evidence>
<evidence type="ECO:0000259" key="9">
    <source>
        <dbReference type="Pfam" id="PF12320"/>
    </source>
</evidence>
<dbReference type="InterPro" id="IPR041796">
    <property type="entry name" value="Mre11_N"/>
</dbReference>
<dbReference type="GO" id="GO:0006260">
    <property type="term" value="P:DNA replication"/>
    <property type="evidence" value="ECO:0007669"/>
    <property type="project" value="UniProtKB-KW"/>
</dbReference>
<dbReference type="Pfam" id="PF12320">
    <property type="entry name" value="SbcD_C"/>
    <property type="match status" value="1"/>
</dbReference>
<dbReference type="RefSeq" id="WP_066625262.1">
    <property type="nucleotide sequence ID" value="NZ_FQXL01000028.1"/>
</dbReference>
<proteinExistence type="inferred from homology"/>
<evidence type="ECO:0000256" key="1">
    <source>
        <dbReference type="ARBA" id="ARBA00010555"/>
    </source>
</evidence>
<reference evidence="10 11" key="1">
    <citation type="submission" date="2016-04" db="EMBL/GenBank/DDBJ databases">
        <title>Genome sequence of Clostridium magnum DSM 2767.</title>
        <authorList>
            <person name="Poehlein A."/>
            <person name="Uhlig R."/>
            <person name="Fischer R."/>
            <person name="Bahl H."/>
            <person name="Daniel R."/>
        </authorList>
    </citation>
    <scope>NUCLEOTIDE SEQUENCE [LARGE SCALE GENOMIC DNA]</scope>
    <source>
        <strain evidence="10 11">DSM 2767</strain>
    </source>
</reference>
<evidence type="ECO:0000256" key="2">
    <source>
        <dbReference type="ARBA" id="ARBA00011322"/>
    </source>
</evidence>
<comment type="subunit">
    <text evidence="2 7">Heterodimer of SbcC and SbcD.</text>
</comment>
<dbReference type="Pfam" id="PF00149">
    <property type="entry name" value="Metallophos"/>
    <property type="match status" value="1"/>
</dbReference>
<dbReference type="OrthoDB" id="9773856at2"/>
<dbReference type="Proteomes" id="UP000076603">
    <property type="component" value="Unassembled WGS sequence"/>
</dbReference>
<evidence type="ECO:0000313" key="11">
    <source>
        <dbReference type="Proteomes" id="UP000076603"/>
    </source>
</evidence>
<dbReference type="InterPro" id="IPR004593">
    <property type="entry name" value="SbcD"/>
</dbReference>
<evidence type="ECO:0000256" key="3">
    <source>
        <dbReference type="ARBA" id="ARBA00013365"/>
    </source>
</evidence>
<accession>A0A162S291</accession>
<comment type="similarity">
    <text evidence="1 7">Belongs to the SbcD family.</text>
</comment>
<dbReference type="SUPFAM" id="SSF56300">
    <property type="entry name" value="Metallo-dependent phosphatases"/>
    <property type="match status" value="1"/>
</dbReference>
<sequence>MKIIHTGDWHIGKIVNEFSMIEDQEFILEQLIKVMEEEKPDALVIAGDLYDRSIPPVEAVELLDKVFSRILLELKIPILAIAGNHDSAERLSFGSKILTKNGLHIAGVFDKDIKKVVFEKEKNPVNFYLVPYGDPREVRHILRDDEISTHDCAMRKIIENIKGNMNDTERNVMVAHGYVTFMKEKAQKKNEEEEFSSSKVQNSIGEEVALGDSTEDHKRAGLQISDSERLLSIGGTDLVSGEYFSCFSYTALGHLHGPQKVGSDRIRYSGSLLKYSFSETNHKKGVAIVDIDEDGKVSIQLKELIPKRDMRIIKGPLKELIDPKVYGSTNVEDYIYAILTDEGELMDPISKLRAVYPNIMGLHREDNSEREESRTAAALGYQNKSRLQLFEEFYQSIAGKELTEEKFDLVKEIIEEVEKGVK</sequence>
<name>A0A162S291_9CLOT</name>
<dbReference type="Gene3D" id="3.60.21.10">
    <property type="match status" value="1"/>
</dbReference>